<comment type="caution">
    <text evidence="2">The sequence shown here is derived from an EMBL/GenBank/DDBJ whole genome shotgun (WGS) entry which is preliminary data.</text>
</comment>
<protein>
    <submittedName>
        <fullName evidence="2">Uncharacterized protein</fullName>
    </submittedName>
</protein>
<evidence type="ECO:0000313" key="2">
    <source>
        <dbReference type="EMBL" id="GGH56954.1"/>
    </source>
</evidence>
<dbReference type="AlphaFoldDB" id="A0A917ILC2"/>
<reference evidence="2 3" key="1">
    <citation type="journal article" date="2014" name="Int. J. Syst. Evol. Microbiol.">
        <title>Complete genome sequence of Corynebacterium casei LMG S-19264T (=DSM 44701T), isolated from a smear-ripened cheese.</title>
        <authorList>
            <consortium name="US DOE Joint Genome Institute (JGI-PGF)"/>
            <person name="Walter F."/>
            <person name="Albersmeier A."/>
            <person name="Kalinowski J."/>
            <person name="Ruckert C."/>
        </authorList>
    </citation>
    <scope>NUCLEOTIDE SEQUENCE [LARGE SCALE GENOMIC DNA]</scope>
    <source>
        <strain evidence="2 3">CCM 8669</strain>
    </source>
</reference>
<feature type="transmembrane region" description="Helical" evidence="1">
    <location>
        <begin position="309"/>
        <end position="327"/>
    </location>
</feature>
<feature type="transmembrane region" description="Helical" evidence="1">
    <location>
        <begin position="398"/>
        <end position="419"/>
    </location>
</feature>
<evidence type="ECO:0000313" key="3">
    <source>
        <dbReference type="Proteomes" id="UP000600171"/>
    </source>
</evidence>
<keyword evidence="3" id="KW-1185">Reference proteome</keyword>
<accession>A0A917ILC2</accession>
<dbReference type="EMBL" id="BMDC01000001">
    <property type="protein sequence ID" value="GGH56954.1"/>
    <property type="molecule type" value="Genomic_DNA"/>
</dbReference>
<proteinExistence type="predicted"/>
<organism evidence="2 3">
    <name type="scientific">Rothia aerolata</name>
    <dbReference type="NCBI Taxonomy" id="1812262"/>
    <lineage>
        <taxon>Bacteria</taxon>
        <taxon>Bacillati</taxon>
        <taxon>Actinomycetota</taxon>
        <taxon>Actinomycetes</taxon>
        <taxon>Micrococcales</taxon>
        <taxon>Micrococcaceae</taxon>
        <taxon>Rothia</taxon>
    </lineage>
</organism>
<keyword evidence="1" id="KW-0812">Transmembrane</keyword>
<keyword evidence="1" id="KW-0472">Membrane</keyword>
<gene>
    <name evidence="2" type="ORF">GCM10007359_01590</name>
</gene>
<evidence type="ECO:0000256" key="1">
    <source>
        <dbReference type="SAM" id="Phobius"/>
    </source>
</evidence>
<name>A0A917ILC2_9MICC</name>
<feature type="transmembrane region" description="Helical" evidence="1">
    <location>
        <begin position="365"/>
        <end position="386"/>
    </location>
</feature>
<sequence length="431" mass="47586">MAARFASAIIYDKTWVHRVVDSLTFEAGEVINSQSVSLDLTVPDLPAWQPIEKILGSGATPKCSEDSWNLAHRREKDQIPVPLALLLKGVIDQLDITLEGKSLPTLTSNENRLLTIIMVKHAVLEIIPDAFSLDEDIDSILSGSVSDFEALDIVQELIKVAESSSVVAHKAHALLNFLNNLMDQFVLFALAPASVVGQRVVMKYKISSSAGPAQQASTFPALLLPFKYQYGAGTWWSEASYHVDITVPTDLVISQVRVSLPEQPAVSEPFSTPNSHRFHGYISSQELKESPLKILTLKLEPSFQGIRKWSLWLSVLFALGFIFAAIVQFQPGGLEAPMLRSSVTLLLVTPALMLSWLARNAEHPFVGRVLAPIRTLLIFQALILYLSALNLATQLTHFWVIGWIICYIAAFLVSAYALYVHGMIFNRGKAL</sequence>
<dbReference type="Proteomes" id="UP000600171">
    <property type="component" value="Unassembled WGS sequence"/>
</dbReference>
<feature type="transmembrane region" description="Helical" evidence="1">
    <location>
        <begin position="339"/>
        <end position="358"/>
    </location>
</feature>
<keyword evidence="1" id="KW-1133">Transmembrane helix</keyword>